<sequence length="166" mass="19244">MVDIRPIRIEDAEKYMNLFNMLDEETIFRLYEPGERVITLEQQRENIRQIMSNKKSLLLVAEEEGELLGYLMAAGREIKRIAHMVHISIGILQSHAGKGIGTRLFTELESWAKENGIHRLELTVMENNEAGKALYRKMGFEIEGIKKHSLYVDGEYIDDIYMSKLI</sequence>
<gene>
    <name evidence="2" type="ORF">LJD61_13930</name>
</gene>
<dbReference type="SUPFAM" id="SSF55729">
    <property type="entry name" value="Acyl-CoA N-acyltransferases (Nat)"/>
    <property type="match status" value="1"/>
</dbReference>
<keyword evidence="3" id="KW-1185">Reference proteome</keyword>
<feature type="domain" description="N-acetyltransferase" evidence="1">
    <location>
        <begin position="2"/>
        <end position="166"/>
    </location>
</feature>
<proteinExistence type="predicted"/>
<dbReference type="RefSeq" id="WP_255228159.1">
    <property type="nucleotide sequence ID" value="NZ_JAJEKE010000013.1"/>
</dbReference>
<organism evidence="2 3">
    <name type="scientific">Lutispora saccharofermentans</name>
    <dbReference type="NCBI Taxonomy" id="3024236"/>
    <lineage>
        <taxon>Bacteria</taxon>
        <taxon>Bacillati</taxon>
        <taxon>Bacillota</taxon>
        <taxon>Clostridia</taxon>
        <taxon>Lutisporales</taxon>
        <taxon>Lutisporaceae</taxon>
        <taxon>Lutispora</taxon>
    </lineage>
</organism>
<evidence type="ECO:0000313" key="3">
    <source>
        <dbReference type="Proteomes" id="UP001651880"/>
    </source>
</evidence>
<dbReference type="Gene3D" id="3.40.630.30">
    <property type="match status" value="1"/>
</dbReference>
<dbReference type="PANTHER" id="PTHR43415">
    <property type="entry name" value="SPERMIDINE N(1)-ACETYLTRANSFERASE"/>
    <property type="match status" value="1"/>
</dbReference>
<evidence type="ECO:0000259" key="1">
    <source>
        <dbReference type="PROSITE" id="PS51186"/>
    </source>
</evidence>
<accession>A0ABT1NH73</accession>
<dbReference type="Proteomes" id="UP001651880">
    <property type="component" value="Unassembled WGS sequence"/>
</dbReference>
<evidence type="ECO:0000313" key="2">
    <source>
        <dbReference type="EMBL" id="MCQ1530637.1"/>
    </source>
</evidence>
<dbReference type="EMBL" id="JAJEKE010000013">
    <property type="protein sequence ID" value="MCQ1530637.1"/>
    <property type="molecule type" value="Genomic_DNA"/>
</dbReference>
<comment type="caution">
    <text evidence="2">The sequence shown here is derived from an EMBL/GenBank/DDBJ whole genome shotgun (WGS) entry which is preliminary data.</text>
</comment>
<dbReference type="CDD" id="cd04301">
    <property type="entry name" value="NAT_SF"/>
    <property type="match status" value="1"/>
</dbReference>
<dbReference type="PANTHER" id="PTHR43415:SF3">
    <property type="entry name" value="GNAT-FAMILY ACETYLTRANSFERASE"/>
    <property type="match status" value="1"/>
</dbReference>
<dbReference type="PROSITE" id="PS51186">
    <property type="entry name" value="GNAT"/>
    <property type="match status" value="1"/>
</dbReference>
<reference evidence="2 3" key="1">
    <citation type="submission" date="2021-10" db="EMBL/GenBank/DDBJ databases">
        <title>Lutispora strain m25 sp. nov., a thermophilic, non-spore-forming bacterium isolated from a lab-scale methanogenic bioreactor digesting anaerobic sludge.</title>
        <authorList>
            <person name="El Houari A."/>
            <person name="Mcdonald J."/>
        </authorList>
    </citation>
    <scope>NUCLEOTIDE SEQUENCE [LARGE SCALE GENOMIC DNA]</scope>
    <source>
        <strain evidence="3">m25</strain>
    </source>
</reference>
<dbReference type="InterPro" id="IPR016181">
    <property type="entry name" value="Acyl_CoA_acyltransferase"/>
</dbReference>
<dbReference type="Pfam" id="PF00583">
    <property type="entry name" value="Acetyltransf_1"/>
    <property type="match status" value="1"/>
</dbReference>
<dbReference type="InterPro" id="IPR000182">
    <property type="entry name" value="GNAT_dom"/>
</dbReference>
<protein>
    <submittedName>
        <fullName evidence="2">GNAT family N-acetyltransferase</fullName>
    </submittedName>
</protein>
<name>A0ABT1NH73_9FIRM</name>